<dbReference type="InterPro" id="IPR040423">
    <property type="entry name" value="PEA_transferase"/>
</dbReference>
<dbReference type="InterPro" id="IPR012549">
    <property type="entry name" value="EptA-like_N"/>
</dbReference>
<keyword evidence="5 8" id="KW-0812">Transmembrane</keyword>
<name>A0A1H4ATH2_9BACT</name>
<dbReference type="Pfam" id="PF08019">
    <property type="entry name" value="EptA_B_N"/>
    <property type="match status" value="1"/>
</dbReference>
<dbReference type="Pfam" id="PF00884">
    <property type="entry name" value="Sulfatase"/>
    <property type="match status" value="1"/>
</dbReference>
<protein>
    <submittedName>
        <fullName evidence="11">Phosphatidylethanolamine:Kdo2-lipid A phosphoethanolamine transferase</fullName>
    </submittedName>
</protein>
<feature type="transmembrane region" description="Helical" evidence="8">
    <location>
        <begin position="145"/>
        <end position="171"/>
    </location>
</feature>
<keyword evidence="2" id="KW-1003">Cell membrane</keyword>
<keyword evidence="6 8" id="KW-1133">Transmembrane helix</keyword>
<evidence type="ECO:0000256" key="1">
    <source>
        <dbReference type="ARBA" id="ARBA00004429"/>
    </source>
</evidence>
<evidence type="ECO:0000256" key="5">
    <source>
        <dbReference type="ARBA" id="ARBA00022692"/>
    </source>
</evidence>
<organism evidence="11 12">
    <name type="scientific">Desulfuromusa kysingii</name>
    <dbReference type="NCBI Taxonomy" id="37625"/>
    <lineage>
        <taxon>Bacteria</taxon>
        <taxon>Pseudomonadati</taxon>
        <taxon>Thermodesulfobacteriota</taxon>
        <taxon>Desulfuromonadia</taxon>
        <taxon>Desulfuromonadales</taxon>
        <taxon>Geopsychrobacteraceae</taxon>
        <taxon>Desulfuromusa</taxon>
    </lineage>
</organism>
<evidence type="ECO:0000256" key="8">
    <source>
        <dbReference type="SAM" id="Phobius"/>
    </source>
</evidence>
<dbReference type="STRING" id="37625.SAMN05660420_01970"/>
<dbReference type="GO" id="GO:0016776">
    <property type="term" value="F:phosphotransferase activity, phosphate group as acceptor"/>
    <property type="evidence" value="ECO:0007669"/>
    <property type="project" value="TreeGrafter"/>
</dbReference>
<dbReference type="EMBL" id="FNQN01000005">
    <property type="protein sequence ID" value="SEA39067.1"/>
    <property type="molecule type" value="Genomic_DNA"/>
</dbReference>
<dbReference type="NCBIfam" id="NF028537">
    <property type="entry name" value="P_eth_NH2_trans"/>
    <property type="match status" value="1"/>
</dbReference>
<keyword evidence="4 11" id="KW-0808">Transferase</keyword>
<dbReference type="Proteomes" id="UP000199409">
    <property type="component" value="Unassembled WGS sequence"/>
</dbReference>
<dbReference type="GO" id="GO:0009244">
    <property type="term" value="P:lipopolysaccharide core region biosynthetic process"/>
    <property type="evidence" value="ECO:0007669"/>
    <property type="project" value="TreeGrafter"/>
</dbReference>
<keyword evidence="7 8" id="KW-0472">Membrane</keyword>
<dbReference type="PANTHER" id="PTHR30443:SF0">
    <property type="entry name" value="PHOSPHOETHANOLAMINE TRANSFERASE EPTA"/>
    <property type="match status" value="1"/>
</dbReference>
<dbReference type="InterPro" id="IPR058130">
    <property type="entry name" value="PEA_transf_C"/>
</dbReference>
<evidence type="ECO:0000256" key="4">
    <source>
        <dbReference type="ARBA" id="ARBA00022679"/>
    </source>
</evidence>
<reference evidence="11 12" key="1">
    <citation type="submission" date="2016-10" db="EMBL/GenBank/DDBJ databases">
        <authorList>
            <person name="de Groot N.N."/>
        </authorList>
    </citation>
    <scope>NUCLEOTIDE SEQUENCE [LARGE SCALE GENOMIC DNA]</scope>
    <source>
        <strain evidence="11 12">DSM 7343</strain>
    </source>
</reference>
<dbReference type="GO" id="GO:0005886">
    <property type="term" value="C:plasma membrane"/>
    <property type="evidence" value="ECO:0007669"/>
    <property type="project" value="UniProtKB-SubCell"/>
</dbReference>
<evidence type="ECO:0000256" key="3">
    <source>
        <dbReference type="ARBA" id="ARBA00022519"/>
    </source>
</evidence>
<dbReference type="PANTHER" id="PTHR30443">
    <property type="entry name" value="INNER MEMBRANE PROTEIN"/>
    <property type="match status" value="1"/>
</dbReference>
<evidence type="ECO:0000313" key="12">
    <source>
        <dbReference type="Proteomes" id="UP000199409"/>
    </source>
</evidence>
<dbReference type="OrthoDB" id="9786870at2"/>
<proteinExistence type="predicted"/>
<dbReference type="RefSeq" id="WP_092347521.1">
    <property type="nucleotide sequence ID" value="NZ_FNQN01000005.1"/>
</dbReference>
<comment type="subcellular location">
    <subcellularLocation>
        <location evidence="1">Cell inner membrane</location>
        <topology evidence="1">Multi-pass membrane protein</topology>
    </subcellularLocation>
</comment>
<keyword evidence="3" id="KW-0997">Cell inner membrane</keyword>
<evidence type="ECO:0000259" key="10">
    <source>
        <dbReference type="Pfam" id="PF08019"/>
    </source>
</evidence>
<evidence type="ECO:0000313" key="11">
    <source>
        <dbReference type="EMBL" id="SEA39067.1"/>
    </source>
</evidence>
<evidence type="ECO:0000256" key="6">
    <source>
        <dbReference type="ARBA" id="ARBA00022989"/>
    </source>
</evidence>
<dbReference type="InterPro" id="IPR017850">
    <property type="entry name" value="Alkaline_phosphatase_core_sf"/>
</dbReference>
<dbReference type="CDD" id="cd16017">
    <property type="entry name" value="LptA"/>
    <property type="match status" value="1"/>
</dbReference>
<dbReference type="AlphaFoldDB" id="A0A1H4ATH2"/>
<evidence type="ECO:0000256" key="2">
    <source>
        <dbReference type="ARBA" id="ARBA00022475"/>
    </source>
</evidence>
<dbReference type="SUPFAM" id="SSF53649">
    <property type="entry name" value="Alkaline phosphatase-like"/>
    <property type="match status" value="1"/>
</dbReference>
<feature type="transmembrane region" description="Helical" evidence="8">
    <location>
        <begin position="45"/>
        <end position="64"/>
    </location>
</feature>
<feature type="domain" description="Sulfatase N-terminal" evidence="9">
    <location>
        <begin position="228"/>
        <end position="512"/>
    </location>
</feature>
<feature type="transmembrane region" description="Helical" evidence="8">
    <location>
        <begin position="71"/>
        <end position="93"/>
    </location>
</feature>
<evidence type="ECO:0000259" key="9">
    <source>
        <dbReference type="Pfam" id="PF00884"/>
    </source>
</evidence>
<dbReference type="InterPro" id="IPR000917">
    <property type="entry name" value="Sulfatase_N"/>
</dbReference>
<gene>
    <name evidence="11" type="ORF">SAMN05660420_01970</name>
</gene>
<feature type="transmembrane region" description="Helical" evidence="8">
    <location>
        <begin position="113"/>
        <end position="133"/>
    </location>
</feature>
<sequence>MTLQISRIKLILLTSLFIVFADNYRFFSQVKIIYPLSPSNTPFLLSIAVVFFSFLALFFSLFNSILTLKPILIFSVLVAAFISYFANTYCVIIDDTMIQNVLETNASESLDLISSKLFLYVFLLGGLPALLIYKVKTPVQTSRQTLASTLVTISITVLIIIVTLLCFSKFYTSFFREHKPLRYYTNPTYAFYSVGKYIGHKFDNHETELKAIGLDAKKDADAHGRRLAIVVVGEAARADRFSLNGYKKETNPLLKKEDIINFSNMYSCGTTTAISVPCMFSYLERKNYNDKKAKTTENVLDVLNRGGVKILWRDNNSSSKGVADRVSYENYRTPETNTICDSECRDVGMLNGLQDFINQQDEGDILIVLHQRGNHGPAYAKRYPQAFEKFTPVCKTNQLEECQQEEIGNAYDNAILYTDYFLQQTLELLKQNDGTFQSALFYMSDHGESLGENGLYLHGMPYFIAPDAQKHAGALMWFGASARQEIDTENLQQTTNDHFSHDNLFHTLLGFMRIKTSLYNEEKDILKYF</sequence>
<feature type="domain" description="Phosphoethanolamine transferase N-terminal" evidence="10">
    <location>
        <begin position="52"/>
        <end position="201"/>
    </location>
</feature>
<evidence type="ECO:0000256" key="7">
    <source>
        <dbReference type="ARBA" id="ARBA00023136"/>
    </source>
</evidence>
<keyword evidence="12" id="KW-1185">Reference proteome</keyword>
<accession>A0A1H4ATH2</accession>
<dbReference type="Gene3D" id="3.40.720.10">
    <property type="entry name" value="Alkaline Phosphatase, subunit A"/>
    <property type="match status" value="1"/>
</dbReference>